<accession>A0A2M9R697</accession>
<protein>
    <submittedName>
        <fullName evidence="2">Gliding motility lipoprotein GldK</fullName>
    </submittedName>
</protein>
<dbReference type="AlphaFoldDB" id="A0A2M9R697"/>
<dbReference type="PROSITE" id="PS51257">
    <property type="entry name" value="PROKAR_LIPOPROTEIN"/>
    <property type="match status" value="1"/>
</dbReference>
<dbReference type="PANTHER" id="PTHR23150:SF19">
    <property type="entry name" value="FORMYLGLYCINE-GENERATING ENZYME"/>
    <property type="match status" value="1"/>
</dbReference>
<dbReference type="EMBL" id="NIPO01000001">
    <property type="protein sequence ID" value="PJR04275.1"/>
    <property type="molecule type" value="Genomic_DNA"/>
</dbReference>
<dbReference type="Gene3D" id="3.90.1580.10">
    <property type="entry name" value="paralog of FGE (formylglycine-generating enzyme)"/>
    <property type="match status" value="2"/>
</dbReference>
<proteinExistence type="predicted"/>
<feature type="domain" description="Sulfatase-modifying factor enzyme-like" evidence="1">
    <location>
        <begin position="40"/>
        <end position="452"/>
    </location>
</feature>
<dbReference type="InterPro" id="IPR005532">
    <property type="entry name" value="SUMF_dom"/>
</dbReference>
<gene>
    <name evidence="2" type="primary">gldK</name>
    <name evidence="2" type="ORF">CDL10_06825</name>
</gene>
<sequence>MKKFITLAAVASLLFSCGSGDRGELLDGVQGKRWVTEKPQGMSYIPGGTFTMGKTHEDFLGAEDAPPKQVTVGSFYMDETEVTNNQYRKFVEHVKDSIIRTRLAIMADEMGMEPAAGGIGEFAFLPEEDPTLNQNQSAYDRYMYDNYYSMAMDEDEYAGRRLNKKIRLITDTRRYPDEYYVEAMDSLYIPADQNMLGLTVFDVAKLQFKYSYFDREANLKDNTTSARDRRSKYLKTKIVSIYPDTTVWAKEMAGSYTNPMVDQYFWHEAYGEYPVVGVTQVQAEAFTAWRTLYKNAYLKSRRGNYNFEEYRLPTEQEWEYAARGGIERGMYPWGGPNVVDEKACFLANFKTDRGDYAADGAMFTAEARSYAPNGYNLYNMSGNVAEWTADAYVQGAYVTNSSFSAKAVAADANPLRVVRGGSWRDPSYFLQVATRDKEDKDSARSYIGFRTAFKAAGPAVDERNIPTSGRSGR</sequence>
<comment type="caution">
    <text evidence="2">The sequence shown here is derived from an EMBL/GenBank/DDBJ whole genome shotgun (WGS) entry which is preliminary data.</text>
</comment>
<dbReference type="GO" id="GO:0120147">
    <property type="term" value="F:formylglycine-generating oxidase activity"/>
    <property type="evidence" value="ECO:0007669"/>
    <property type="project" value="TreeGrafter"/>
</dbReference>
<dbReference type="Proteomes" id="UP000231960">
    <property type="component" value="Unassembled WGS sequence"/>
</dbReference>
<keyword evidence="3" id="KW-1185">Reference proteome</keyword>
<dbReference type="InterPro" id="IPR016187">
    <property type="entry name" value="CTDL_fold"/>
</dbReference>
<dbReference type="InterPro" id="IPR019866">
    <property type="entry name" value="Glid_motil-assoc_lipo_GldK"/>
</dbReference>
<dbReference type="RefSeq" id="WP_100677836.1">
    <property type="nucleotide sequence ID" value="NZ_NIPO01000001.1"/>
</dbReference>
<keyword evidence="2" id="KW-0449">Lipoprotein</keyword>
<evidence type="ECO:0000313" key="3">
    <source>
        <dbReference type="Proteomes" id="UP000231960"/>
    </source>
</evidence>
<dbReference type="SUPFAM" id="SSF56436">
    <property type="entry name" value="C-type lectin-like"/>
    <property type="match status" value="1"/>
</dbReference>
<dbReference type="InterPro" id="IPR051043">
    <property type="entry name" value="Sulfatase_Mod_Factor_Kinase"/>
</dbReference>
<dbReference type="OrthoDB" id="9768004at2"/>
<dbReference type="Pfam" id="PF03781">
    <property type="entry name" value="FGE-sulfatase"/>
    <property type="match status" value="1"/>
</dbReference>
<dbReference type="InterPro" id="IPR042095">
    <property type="entry name" value="SUMF_sf"/>
</dbReference>
<dbReference type="PANTHER" id="PTHR23150">
    <property type="entry name" value="SULFATASE MODIFYING FACTOR 1, 2"/>
    <property type="match status" value="1"/>
</dbReference>
<organism evidence="2 3">
    <name type="scientific">Avrilella dinanensis</name>
    <dbReference type="NCBI Taxonomy" id="2008672"/>
    <lineage>
        <taxon>Bacteria</taxon>
        <taxon>Pseudomonadati</taxon>
        <taxon>Bacteroidota</taxon>
        <taxon>Flavobacteriia</taxon>
        <taxon>Flavobacteriales</taxon>
        <taxon>Flavobacteriaceae</taxon>
        <taxon>Avrilella</taxon>
    </lineage>
</organism>
<reference evidence="2 3" key="1">
    <citation type="submission" date="2017-06" db="EMBL/GenBank/DDBJ databases">
        <title>Description of Avrilella dinanensis gen. nov. sp. nov.</title>
        <authorList>
            <person name="Leyer C."/>
            <person name="Sassi M."/>
            <person name="Minet J."/>
            <person name="Kayal S."/>
            <person name="Cattoir V."/>
        </authorList>
    </citation>
    <scope>NUCLEOTIDE SEQUENCE [LARGE SCALE GENOMIC DNA]</scope>
    <source>
        <strain evidence="2 3">UR159</strain>
    </source>
</reference>
<evidence type="ECO:0000313" key="2">
    <source>
        <dbReference type="EMBL" id="PJR04275.1"/>
    </source>
</evidence>
<evidence type="ECO:0000259" key="1">
    <source>
        <dbReference type="Pfam" id="PF03781"/>
    </source>
</evidence>
<dbReference type="NCBIfam" id="TIGR03525">
    <property type="entry name" value="GldK"/>
    <property type="match status" value="1"/>
</dbReference>
<name>A0A2M9R697_9FLAO</name>